<feature type="coiled-coil region" evidence="1">
    <location>
        <begin position="318"/>
        <end position="398"/>
    </location>
</feature>
<feature type="coiled-coil region" evidence="1">
    <location>
        <begin position="825"/>
        <end position="935"/>
    </location>
</feature>
<reference evidence="3 4" key="2">
    <citation type="journal article" date="2022" name="Mar. Drugs">
        <title>Bioassay-Guided Fractionation Leads to the Detection of Cholic Acid Generated by the Rare Thalassomonas sp.</title>
        <authorList>
            <person name="Pheiffer F."/>
            <person name="Schneider Y.K."/>
            <person name="Hansen E.H."/>
            <person name="Andersen J.H."/>
            <person name="Isaksson J."/>
            <person name="Busche T."/>
            <person name="R C."/>
            <person name="Kalinowski J."/>
            <person name="Zyl L.V."/>
            <person name="Trindade M."/>
        </authorList>
    </citation>
    <scope>NUCLEOTIDE SEQUENCE [LARGE SCALE GENOMIC DNA]</scope>
    <source>
        <strain evidence="3 4">XOM25</strain>
    </source>
</reference>
<feature type="coiled-coil region" evidence="1">
    <location>
        <begin position="621"/>
        <end position="648"/>
    </location>
</feature>
<dbReference type="Pfam" id="PF13558">
    <property type="entry name" value="SbcC_Walker_B"/>
    <property type="match status" value="1"/>
</dbReference>
<keyword evidence="4" id="KW-1185">Reference proteome</keyword>
<keyword evidence="1" id="KW-0175">Coiled coil</keyword>
<dbReference type="PANTHER" id="PTHR32114">
    <property type="entry name" value="ABC TRANSPORTER ABCH.3"/>
    <property type="match status" value="1"/>
</dbReference>
<organism evidence="3 4">
    <name type="scientific">Thalassomonas viridans</name>
    <dbReference type="NCBI Taxonomy" id="137584"/>
    <lineage>
        <taxon>Bacteria</taxon>
        <taxon>Pseudomonadati</taxon>
        <taxon>Pseudomonadota</taxon>
        <taxon>Gammaproteobacteria</taxon>
        <taxon>Alteromonadales</taxon>
        <taxon>Colwelliaceae</taxon>
        <taxon>Thalassomonas</taxon>
    </lineage>
</organism>
<dbReference type="InterPro" id="IPR027417">
    <property type="entry name" value="P-loop_NTPase"/>
</dbReference>
<dbReference type="InterPro" id="IPR038729">
    <property type="entry name" value="Rad50/SbcC_AAA"/>
</dbReference>
<evidence type="ECO:0000313" key="3">
    <source>
        <dbReference type="EMBL" id="WDE02988.1"/>
    </source>
</evidence>
<sequence>MKILSLRFENINALKGSWKIDFTTPPFDSNGVFAITGPTGAGKTTILDAICLALYHQTPRLTVSDKQNQLMTRNTATCLAEVEFEVKGRGYRAFWSQRRAKNKLDGKLQSPKAELALLDGTIVAEKLSQVRTEIAGITGLDFGRFTKSMMLSQGQFAAFLNAPANERAELLEELTGTEIYGLISQKIFEDFKHENEALKLLQAQSQGVVVLAPEQLAQIDREIAENGHREKQLQAKQASTQKALNWQNQYQQCCLQLANARDALAEVQAKEVGSQDLLEQLQKAEPAEALRSTYEQKQALEQAQEQNRLASENISAQLTAAEDKVQSLEVHLAQLTQEQAEKEQDFARSETLMHETIIPLDQAIATEQEQVSRQQQVLVQAKEKLEAAQQQVSETRGQHGAVLGDYEKNTAFIDQYALYPGLAEKLPLWQARFTQIAQQSGEQNLLAGSIAEHEQQLAQARNEYEHRQKSIEQAGALYRQAQLKMQALNEDKQVQLKQIAGLDEQQLAAELTRLQAQQVQAAKGLQDARRFAQLREQTGEQEKQLKEITSELSGITAERDQLRQKFSREQQQLRDLEVLVSQQQTIMSLSEYRQALQPGHACPLCGSKEHPAVAEYTEADSNEYQQRLEQQKALLKDIEKQGQGLSSQCSMLQGRYDALLEGLNLNYREQEALLLGWQQHQDVLQLSYPLAQLEDIEQALSANESRLELLTAQSRQLQQLEQQVNCQQQELTELDKQVMALQGQLDLSASKLEFEQSALTRMKEQYLLQQTALEEITQQLTGELNSFNLDYPAPEAFDGWWQQQVAKVQSYQDAVARQGEQKELLGKHQQNLAVQEEQVRHLSQELQQAQDLQAQYQQALEQKLAQRQTLFGEQQVAAVRGDIQEQRKRLEQQLLGHQQDRADALEQVKLLQGQLQMSRQQLQQGREQLASLQEQWQSLLADSRFEQESDFIAALLPQEKRLELTRLQQQINEEMQRAKALVSRAEQESEALLEAKPEMAAEADNPGGLTQLLDSLQQELKLLQQQQGELNQKLAHDRQLREQQAEILQQITQKQEQLEDLSCLNAMIGSADGAKFRRFAQGLTLAHLVYLANLQLERLHGRYQLQCRQSDALTLEVLDTWQGDSVRDTKTLSGGESFLVSLALALALSDLVSSKTSIDSLFLDEGFGTLDNDTLEIALDALDNLNAGGKMIGVISHVETLKERIPVQIKVKKFNGLGVSELQSQFKYAPEY</sequence>
<reference evidence="3 4" key="1">
    <citation type="journal article" date="2015" name="Genome Announc.">
        <title>Draft Genome Sequences of Marine Isolates of Thalassomonas viridans and Thalassomonas actiniarum.</title>
        <authorList>
            <person name="Olonade I."/>
            <person name="van Zyl L.J."/>
            <person name="Trindade M."/>
        </authorList>
    </citation>
    <scope>NUCLEOTIDE SEQUENCE [LARGE SCALE GENOMIC DNA]</scope>
    <source>
        <strain evidence="3 4">XOM25</strain>
    </source>
</reference>
<dbReference type="EMBL" id="CP059733">
    <property type="protein sequence ID" value="WDE02988.1"/>
    <property type="molecule type" value="Genomic_DNA"/>
</dbReference>
<evidence type="ECO:0000256" key="1">
    <source>
        <dbReference type="SAM" id="Coils"/>
    </source>
</evidence>
<feature type="domain" description="Rad50/SbcC-type AAA" evidence="2">
    <location>
        <begin position="5"/>
        <end position="236"/>
    </location>
</feature>
<feature type="coiled-coil region" evidence="1">
    <location>
        <begin position="531"/>
        <end position="579"/>
    </location>
</feature>
<name>A0AAE9YXZ3_9GAMM</name>
<dbReference type="AlphaFoldDB" id="A0AAE9YXZ3"/>
<dbReference type="RefSeq" id="WP_044839028.1">
    <property type="nucleotide sequence ID" value="NZ_CP059733.1"/>
</dbReference>
<dbReference type="SUPFAM" id="SSF52540">
    <property type="entry name" value="P-loop containing nucleoside triphosphate hydrolases"/>
    <property type="match status" value="2"/>
</dbReference>
<evidence type="ECO:0000313" key="4">
    <source>
        <dbReference type="Proteomes" id="UP000032352"/>
    </source>
</evidence>
<gene>
    <name evidence="3" type="ORF">SG34_016245</name>
</gene>
<dbReference type="Gene3D" id="3.40.50.300">
    <property type="entry name" value="P-loop containing nucleotide triphosphate hydrolases"/>
    <property type="match status" value="2"/>
</dbReference>
<accession>A0AAE9YXZ3</accession>
<feature type="coiled-coil region" evidence="1">
    <location>
        <begin position="693"/>
        <end position="744"/>
    </location>
</feature>
<dbReference type="Pfam" id="PF13476">
    <property type="entry name" value="AAA_23"/>
    <property type="match status" value="1"/>
</dbReference>
<proteinExistence type="predicted"/>
<evidence type="ECO:0000259" key="2">
    <source>
        <dbReference type="Pfam" id="PF13476"/>
    </source>
</evidence>
<feature type="coiled-coil region" evidence="1">
    <location>
        <begin position="964"/>
        <end position="1061"/>
    </location>
</feature>
<dbReference type="PANTHER" id="PTHR32114:SF2">
    <property type="entry name" value="ABC TRANSPORTER ABCH.3"/>
    <property type="match status" value="1"/>
</dbReference>
<protein>
    <submittedName>
        <fullName evidence="3">AAA family ATPase</fullName>
    </submittedName>
</protein>
<feature type="coiled-coil region" evidence="1">
    <location>
        <begin position="443"/>
        <end position="505"/>
    </location>
</feature>
<dbReference type="Proteomes" id="UP000032352">
    <property type="component" value="Chromosome"/>
</dbReference>
<dbReference type="KEGG" id="tvd:SG34_016245"/>